<proteinExistence type="predicted"/>
<reference evidence="1" key="2">
    <citation type="submission" date="2023-05" db="EMBL/GenBank/DDBJ databases">
        <authorList>
            <person name="Schelkunov M.I."/>
        </authorList>
    </citation>
    <scope>NUCLEOTIDE SEQUENCE</scope>
    <source>
        <strain evidence="1">Hsosn_3</strain>
        <tissue evidence="1">Leaf</tissue>
    </source>
</reference>
<sequence>MISHRKTLESRFLVQPALGTAQNLPLATHNQDIKALKAKGLIILLILPVIGKRTSPVVIDKCVFKMKPWHEFFQDNLENLENSKARIWVRFSRVPFLYWTIKSMCMLGLAVGKSIGMDKGTHRAATRNEPSSVARLLIEIDVIDPV</sequence>
<name>A0AAD8M2V6_9APIA</name>
<evidence type="ECO:0008006" key="3">
    <source>
        <dbReference type="Google" id="ProtNLM"/>
    </source>
</evidence>
<dbReference type="PANTHER" id="PTHR31286:SF104">
    <property type="entry name" value="PEROXIDASE"/>
    <property type="match status" value="1"/>
</dbReference>
<organism evidence="1 2">
    <name type="scientific">Heracleum sosnowskyi</name>
    <dbReference type="NCBI Taxonomy" id="360622"/>
    <lineage>
        <taxon>Eukaryota</taxon>
        <taxon>Viridiplantae</taxon>
        <taxon>Streptophyta</taxon>
        <taxon>Embryophyta</taxon>
        <taxon>Tracheophyta</taxon>
        <taxon>Spermatophyta</taxon>
        <taxon>Magnoliopsida</taxon>
        <taxon>eudicotyledons</taxon>
        <taxon>Gunneridae</taxon>
        <taxon>Pentapetalae</taxon>
        <taxon>asterids</taxon>
        <taxon>campanulids</taxon>
        <taxon>Apiales</taxon>
        <taxon>Apiaceae</taxon>
        <taxon>Apioideae</taxon>
        <taxon>apioid superclade</taxon>
        <taxon>Tordylieae</taxon>
        <taxon>Tordyliinae</taxon>
        <taxon>Heracleum</taxon>
    </lineage>
</organism>
<evidence type="ECO:0000313" key="2">
    <source>
        <dbReference type="Proteomes" id="UP001237642"/>
    </source>
</evidence>
<dbReference type="AlphaFoldDB" id="A0AAD8M2V6"/>
<dbReference type="Proteomes" id="UP001237642">
    <property type="component" value="Unassembled WGS sequence"/>
</dbReference>
<comment type="caution">
    <text evidence="1">The sequence shown here is derived from an EMBL/GenBank/DDBJ whole genome shotgun (WGS) entry which is preliminary data.</text>
</comment>
<dbReference type="PANTHER" id="PTHR31286">
    <property type="entry name" value="GLYCINE-RICH CELL WALL STRUCTURAL PROTEIN 1.8-LIKE"/>
    <property type="match status" value="1"/>
</dbReference>
<accession>A0AAD8M2V6</accession>
<reference evidence="1" key="1">
    <citation type="submission" date="2023-02" db="EMBL/GenBank/DDBJ databases">
        <title>Genome of toxic invasive species Heracleum sosnowskyi carries increased number of genes despite the absence of recent whole-genome duplications.</title>
        <authorList>
            <person name="Schelkunov M."/>
            <person name="Shtratnikova V."/>
            <person name="Makarenko M."/>
            <person name="Klepikova A."/>
            <person name="Omelchenko D."/>
            <person name="Novikova G."/>
            <person name="Obukhova E."/>
            <person name="Bogdanov V."/>
            <person name="Penin A."/>
            <person name="Logacheva M."/>
        </authorList>
    </citation>
    <scope>NUCLEOTIDE SEQUENCE</scope>
    <source>
        <strain evidence="1">Hsosn_3</strain>
        <tissue evidence="1">Leaf</tissue>
    </source>
</reference>
<dbReference type="InterPro" id="IPR040256">
    <property type="entry name" value="At4g02000-like"/>
</dbReference>
<gene>
    <name evidence="1" type="ORF">POM88_050890</name>
</gene>
<evidence type="ECO:0000313" key="1">
    <source>
        <dbReference type="EMBL" id="KAK1357634.1"/>
    </source>
</evidence>
<protein>
    <recommendedName>
        <fullName evidence="3">DUF4283 domain-containing protein</fullName>
    </recommendedName>
</protein>
<dbReference type="EMBL" id="JAUIZM010000011">
    <property type="protein sequence ID" value="KAK1357634.1"/>
    <property type="molecule type" value="Genomic_DNA"/>
</dbReference>
<keyword evidence="2" id="KW-1185">Reference proteome</keyword>